<evidence type="ECO:0000256" key="5">
    <source>
        <dbReference type="ARBA" id="ARBA00022692"/>
    </source>
</evidence>
<dbReference type="InterPro" id="IPR003423">
    <property type="entry name" value="OMP_efflux"/>
</dbReference>
<dbReference type="PANTHER" id="PTHR30026">
    <property type="entry name" value="OUTER MEMBRANE PROTEIN TOLC"/>
    <property type="match status" value="1"/>
</dbReference>
<reference evidence="9 10" key="1">
    <citation type="submission" date="2012-04" db="EMBL/GenBank/DDBJ databases">
        <title>The Genome Sequence of Afipia clevelandensis ATCC 49720.</title>
        <authorList>
            <consortium name="The Broad Institute Genome Sequencing Platform"/>
            <person name="Earl A."/>
            <person name="Ward D."/>
            <person name="Feldgarden M."/>
            <person name="Gevers D."/>
            <person name="Huys G."/>
            <person name="Walker B."/>
            <person name="Young S.K."/>
            <person name="Zeng Q."/>
            <person name="Gargeya S."/>
            <person name="Fitzgerald M."/>
            <person name="Haas B."/>
            <person name="Abouelleil A."/>
            <person name="Alvarado L."/>
            <person name="Arachchi H.M."/>
            <person name="Berlin A."/>
            <person name="Chapman S.B."/>
            <person name="Goldberg J."/>
            <person name="Griggs A."/>
            <person name="Gujja S."/>
            <person name="Hansen M."/>
            <person name="Howarth C."/>
            <person name="Imamovic A."/>
            <person name="Larimer J."/>
            <person name="McCowen C."/>
            <person name="Montmayeur A."/>
            <person name="Murphy C."/>
            <person name="Neiman D."/>
            <person name="Pearson M."/>
            <person name="Priest M."/>
            <person name="Roberts A."/>
            <person name="Saif S."/>
            <person name="Shea T."/>
            <person name="Sisk P."/>
            <person name="Sykes S."/>
            <person name="Wortman J."/>
            <person name="Nusbaum C."/>
            <person name="Birren B."/>
        </authorList>
    </citation>
    <scope>NUCLEOTIDE SEQUENCE [LARGE SCALE GENOMIC DNA]</scope>
    <source>
        <strain evidence="9 10">ATCC 49720</strain>
    </source>
</reference>
<sequence length="540" mass="59369">MVIVRFPGWLMYIFQLFTILLGISIATAAQADQFSINDAINQAVISNPGVGEATANRRATESEMRQSQGTLLPQIRLEASAGPESLRRYVTPTPIGNGDYMNGRQASVVVRQLLFDGFASVNEVWRQAARVNAASHRVLERTELIGLDAAEAYIDVTRYLRLVSLAEENIKVHFEVRKNVRARFQGGRAGEGDLQQAEERVAAAEAILADFRTQLDVARAKYRKTVGLEPYNLRFPTRLGGLPHSKEESLNLAYRYNPTLRAAQADVDASKHAFDATAGAFMPTVSLEGRALRGSDSITYPGQRDEVSGKVVASWDIFNGGQNTWRRNEAAERMIEQQNRNARLQREALESIDKAWAARTITNDRVAALVREVEAARKTVVAYNKEYDLGQRTLIDLLNSQNQYFNALVSLTSARGITVFADYQLLAAMGQMLAYLKTAPPPEADPLDTKPFAVFPLRFAPIRLSAPEPGPEPLNVAGVPVWDSPFNTNVSNPAVVTFSDRWQTSDNGTRPAYGTSALGFAAPAAPAADPFGARWTGVPR</sequence>
<dbReference type="RefSeq" id="WP_002711831.1">
    <property type="nucleotide sequence ID" value="NZ_KB375281.1"/>
</dbReference>
<dbReference type="PANTHER" id="PTHR30026:SF22">
    <property type="entry name" value="OUTER MEMBRANE EFFLUX PROTEIN"/>
    <property type="match status" value="1"/>
</dbReference>
<dbReference type="Gene3D" id="1.20.1600.10">
    <property type="entry name" value="Outer membrane efflux proteins (OEP)"/>
    <property type="match status" value="1"/>
</dbReference>
<gene>
    <name evidence="9" type="ORF">HMPREF9696_00965</name>
</gene>
<organism evidence="9 10">
    <name type="scientific">Afipia clevelandensis ATCC 49720</name>
    <dbReference type="NCBI Taxonomy" id="883079"/>
    <lineage>
        <taxon>Bacteria</taxon>
        <taxon>Pseudomonadati</taxon>
        <taxon>Pseudomonadota</taxon>
        <taxon>Alphaproteobacteria</taxon>
        <taxon>Hyphomicrobiales</taxon>
        <taxon>Nitrobacteraceae</taxon>
        <taxon>Afipia</taxon>
    </lineage>
</organism>
<dbReference type="Proteomes" id="UP000001095">
    <property type="component" value="Unassembled WGS sequence"/>
</dbReference>
<dbReference type="NCBIfam" id="TIGR01844">
    <property type="entry name" value="type_I_sec_TolC"/>
    <property type="match status" value="1"/>
</dbReference>
<keyword evidence="3" id="KW-0813">Transport</keyword>
<name>K8PNL4_9BRAD</name>
<proteinExistence type="inferred from homology"/>
<dbReference type="AlphaFoldDB" id="K8PNL4"/>
<dbReference type="EMBL" id="AGWY01000005">
    <property type="protein sequence ID" value="EKS39953.1"/>
    <property type="molecule type" value="Genomic_DNA"/>
</dbReference>
<comment type="similarity">
    <text evidence="2">Belongs to the outer membrane factor (OMF) (TC 1.B.17) family.</text>
</comment>
<dbReference type="GO" id="GO:0009279">
    <property type="term" value="C:cell outer membrane"/>
    <property type="evidence" value="ECO:0007669"/>
    <property type="project" value="UniProtKB-SubCell"/>
</dbReference>
<keyword evidence="7" id="KW-0998">Cell outer membrane</keyword>
<accession>K8PNL4</accession>
<keyword evidence="10" id="KW-1185">Reference proteome</keyword>
<dbReference type="GO" id="GO:1990281">
    <property type="term" value="C:efflux pump complex"/>
    <property type="evidence" value="ECO:0007669"/>
    <property type="project" value="TreeGrafter"/>
</dbReference>
<evidence type="ECO:0000313" key="9">
    <source>
        <dbReference type="EMBL" id="EKS39953.1"/>
    </source>
</evidence>
<evidence type="ECO:0000256" key="8">
    <source>
        <dbReference type="SAM" id="Coils"/>
    </source>
</evidence>
<keyword evidence="8" id="KW-0175">Coiled coil</keyword>
<evidence type="ECO:0000256" key="4">
    <source>
        <dbReference type="ARBA" id="ARBA00022452"/>
    </source>
</evidence>
<dbReference type="HOGENOM" id="CLU_012817_0_0_5"/>
<dbReference type="GO" id="GO:0015562">
    <property type="term" value="F:efflux transmembrane transporter activity"/>
    <property type="evidence" value="ECO:0007669"/>
    <property type="project" value="InterPro"/>
</dbReference>
<protein>
    <submittedName>
        <fullName evidence="9">TolC family type I secretion outer membrane protein</fullName>
    </submittedName>
</protein>
<keyword evidence="5" id="KW-0812">Transmembrane</keyword>
<dbReference type="InterPro" id="IPR010130">
    <property type="entry name" value="T1SS_OMP_TolC"/>
</dbReference>
<dbReference type="PATRIC" id="fig|883079.3.peg.983"/>
<evidence type="ECO:0000256" key="3">
    <source>
        <dbReference type="ARBA" id="ARBA00022448"/>
    </source>
</evidence>
<keyword evidence="6" id="KW-0472">Membrane</keyword>
<evidence type="ECO:0000256" key="1">
    <source>
        <dbReference type="ARBA" id="ARBA00004442"/>
    </source>
</evidence>
<evidence type="ECO:0000256" key="2">
    <source>
        <dbReference type="ARBA" id="ARBA00007613"/>
    </source>
</evidence>
<evidence type="ECO:0000256" key="7">
    <source>
        <dbReference type="ARBA" id="ARBA00023237"/>
    </source>
</evidence>
<feature type="coiled-coil region" evidence="8">
    <location>
        <begin position="327"/>
        <end position="386"/>
    </location>
</feature>
<evidence type="ECO:0000313" key="10">
    <source>
        <dbReference type="Proteomes" id="UP000001095"/>
    </source>
</evidence>
<comment type="subcellular location">
    <subcellularLocation>
        <location evidence="1">Cell outer membrane</location>
    </subcellularLocation>
</comment>
<comment type="caution">
    <text evidence="9">The sequence shown here is derived from an EMBL/GenBank/DDBJ whole genome shotgun (WGS) entry which is preliminary data.</text>
</comment>
<dbReference type="SUPFAM" id="SSF56954">
    <property type="entry name" value="Outer membrane efflux proteins (OEP)"/>
    <property type="match status" value="1"/>
</dbReference>
<dbReference type="GO" id="GO:0015288">
    <property type="term" value="F:porin activity"/>
    <property type="evidence" value="ECO:0007669"/>
    <property type="project" value="TreeGrafter"/>
</dbReference>
<evidence type="ECO:0000256" key="6">
    <source>
        <dbReference type="ARBA" id="ARBA00023136"/>
    </source>
</evidence>
<keyword evidence="4" id="KW-1134">Transmembrane beta strand</keyword>
<dbReference type="InterPro" id="IPR051906">
    <property type="entry name" value="TolC-like"/>
</dbReference>
<dbReference type="Pfam" id="PF02321">
    <property type="entry name" value="OEP"/>
    <property type="match status" value="2"/>
</dbReference>